<dbReference type="InterPro" id="IPR042094">
    <property type="entry name" value="T2SS_GspF_sf"/>
</dbReference>
<dbReference type="PANTHER" id="PTHR30012">
    <property type="entry name" value="GENERAL SECRETION PATHWAY PROTEIN"/>
    <property type="match status" value="1"/>
</dbReference>
<evidence type="ECO:0000313" key="10">
    <source>
        <dbReference type="EMBL" id="GAG46313.1"/>
    </source>
</evidence>
<proteinExistence type="inferred from homology"/>
<dbReference type="GO" id="GO:0005886">
    <property type="term" value="C:plasma membrane"/>
    <property type="evidence" value="ECO:0007669"/>
    <property type="project" value="UniProtKB-SubCell"/>
</dbReference>
<dbReference type="EMBL" id="BARS01052850">
    <property type="protein sequence ID" value="GAG46313.1"/>
    <property type="molecule type" value="Genomic_DNA"/>
</dbReference>
<sequence>GLAIAALIIFVVWIIPIFSRVFDTFGAELPLLTRWVIAFSGLARRYFLILIAAAFALGYLGRKYIRTEKGRWYFDNLKFKIPALSSLFQRIAIERFANGLGTLIESGVPILYGLDIIGKAVENKVVEKAIVEVRESVRQGKGMAQPLEKSGVFTPMVVQMVSVGEEIGELGKMLKRISEFYKERITATLTRVTTLIEPAVLVFMGLIIGVLVVAMFLPIFQLATVTR</sequence>
<evidence type="ECO:0000256" key="7">
    <source>
        <dbReference type="ARBA" id="ARBA00023136"/>
    </source>
</evidence>
<dbReference type="InterPro" id="IPR003004">
    <property type="entry name" value="GspF/PilC"/>
</dbReference>
<evidence type="ECO:0000256" key="5">
    <source>
        <dbReference type="ARBA" id="ARBA00022692"/>
    </source>
</evidence>
<evidence type="ECO:0000256" key="4">
    <source>
        <dbReference type="ARBA" id="ARBA00022519"/>
    </source>
</evidence>
<dbReference type="GO" id="GO:0015628">
    <property type="term" value="P:protein secretion by the type II secretion system"/>
    <property type="evidence" value="ECO:0007669"/>
    <property type="project" value="TreeGrafter"/>
</dbReference>
<dbReference type="FunFam" id="1.20.81.30:FF:000001">
    <property type="entry name" value="Type II secretion system protein F"/>
    <property type="match status" value="1"/>
</dbReference>
<keyword evidence="4" id="KW-0997">Cell inner membrane</keyword>
<evidence type="ECO:0000259" key="9">
    <source>
        <dbReference type="Pfam" id="PF00482"/>
    </source>
</evidence>
<evidence type="ECO:0000256" key="1">
    <source>
        <dbReference type="ARBA" id="ARBA00004429"/>
    </source>
</evidence>
<dbReference type="PANTHER" id="PTHR30012:SF7">
    <property type="entry name" value="PROTEIN TRANSPORT PROTEIN HOFC HOMOLOG"/>
    <property type="match status" value="1"/>
</dbReference>
<dbReference type="Gene3D" id="1.20.81.30">
    <property type="entry name" value="Type II secretion system (T2SS), domain F"/>
    <property type="match status" value="1"/>
</dbReference>
<dbReference type="Pfam" id="PF00482">
    <property type="entry name" value="T2SSF"/>
    <property type="match status" value="1"/>
</dbReference>
<comment type="similarity">
    <text evidence="2">Belongs to the GSP F family.</text>
</comment>
<evidence type="ECO:0000256" key="6">
    <source>
        <dbReference type="ARBA" id="ARBA00022989"/>
    </source>
</evidence>
<reference evidence="10" key="1">
    <citation type="journal article" date="2014" name="Front. Microbiol.">
        <title>High frequency of phylogenetically diverse reductive dehalogenase-homologous genes in deep subseafloor sedimentary metagenomes.</title>
        <authorList>
            <person name="Kawai M."/>
            <person name="Futagami T."/>
            <person name="Toyoda A."/>
            <person name="Takaki Y."/>
            <person name="Nishi S."/>
            <person name="Hori S."/>
            <person name="Arai W."/>
            <person name="Tsubouchi T."/>
            <person name="Morono Y."/>
            <person name="Uchiyama I."/>
            <person name="Ito T."/>
            <person name="Fujiyama A."/>
            <person name="Inagaki F."/>
            <person name="Takami H."/>
        </authorList>
    </citation>
    <scope>NUCLEOTIDE SEQUENCE</scope>
    <source>
        <strain evidence="10">Expedition CK06-06</strain>
    </source>
</reference>
<keyword evidence="6 8" id="KW-1133">Transmembrane helix</keyword>
<name>X0YC56_9ZZZZ</name>
<feature type="domain" description="Type II secretion system protein GspF" evidence="9">
    <location>
        <begin position="96"/>
        <end position="218"/>
    </location>
</feature>
<dbReference type="AlphaFoldDB" id="X0YC56"/>
<organism evidence="10">
    <name type="scientific">marine sediment metagenome</name>
    <dbReference type="NCBI Taxonomy" id="412755"/>
    <lineage>
        <taxon>unclassified sequences</taxon>
        <taxon>metagenomes</taxon>
        <taxon>ecological metagenomes</taxon>
    </lineage>
</organism>
<keyword evidence="7 8" id="KW-0472">Membrane</keyword>
<comment type="subcellular location">
    <subcellularLocation>
        <location evidence="1">Cell inner membrane</location>
        <topology evidence="1">Multi-pass membrane protein</topology>
    </subcellularLocation>
</comment>
<dbReference type="InterPro" id="IPR018076">
    <property type="entry name" value="T2SS_GspF_dom"/>
</dbReference>
<feature type="transmembrane region" description="Helical" evidence="8">
    <location>
        <begin position="199"/>
        <end position="220"/>
    </location>
</feature>
<feature type="non-terminal residue" evidence="10">
    <location>
        <position position="1"/>
    </location>
</feature>
<protein>
    <recommendedName>
        <fullName evidence="9">Type II secretion system protein GspF domain-containing protein</fullName>
    </recommendedName>
</protein>
<keyword evidence="5 8" id="KW-0812">Transmembrane</keyword>
<evidence type="ECO:0000256" key="2">
    <source>
        <dbReference type="ARBA" id="ARBA00005745"/>
    </source>
</evidence>
<keyword evidence="3" id="KW-1003">Cell membrane</keyword>
<feature type="transmembrane region" description="Helical" evidence="8">
    <location>
        <begin position="43"/>
        <end position="61"/>
    </location>
</feature>
<gene>
    <name evidence="10" type="ORF">S01H1_78516</name>
</gene>
<accession>X0YC56</accession>
<comment type="caution">
    <text evidence="10">The sequence shown here is derived from an EMBL/GenBank/DDBJ whole genome shotgun (WGS) entry which is preliminary data.</text>
</comment>
<evidence type="ECO:0000256" key="8">
    <source>
        <dbReference type="SAM" id="Phobius"/>
    </source>
</evidence>
<evidence type="ECO:0000256" key="3">
    <source>
        <dbReference type="ARBA" id="ARBA00022475"/>
    </source>
</evidence>